<dbReference type="Proteomes" id="UP000646365">
    <property type="component" value="Unassembled WGS sequence"/>
</dbReference>
<feature type="region of interest" description="Disordered" evidence="7">
    <location>
        <begin position="363"/>
        <end position="383"/>
    </location>
</feature>
<feature type="transmembrane region" description="Helical" evidence="8">
    <location>
        <begin position="46"/>
        <end position="64"/>
    </location>
</feature>
<comment type="subcellular location">
    <subcellularLocation>
        <location evidence="1">Cell membrane</location>
        <topology evidence="1">Multi-pass membrane protein</topology>
    </subcellularLocation>
</comment>
<feature type="transmembrane region" description="Helical" evidence="8">
    <location>
        <begin position="71"/>
        <end position="88"/>
    </location>
</feature>
<dbReference type="PANTHER" id="PTHR30509:SF9">
    <property type="entry name" value="MULTIDRUG RESISTANCE PROTEIN MDTO"/>
    <property type="match status" value="1"/>
</dbReference>
<accession>A0A8J2YQ18</accession>
<comment type="caution">
    <text evidence="9">The sequence shown here is derived from an EMBL/GenBank/DDBJ whole genome shotgun (WGS) entry which is preliminary data.</text>
</comment>
<name>A0A8J2YQ18_9PROT</name>
<feature type="compositionally biased region" description="Basic and acidic residues" evidence="7">
    <location>
        <begin position="214"/>
        <end position="234"/>
    </location>
</feature>
<reference evidence="9" key="2">
    <citation type="submission" date="2020-09" db="EMBL/GenBank/DDBJ databases">
        <authorList>
            <person name="Sun Q."/>
            <person name="Zhou Y."/>
        </authorList>
    </citation>
    <scope>NUCLEOTIDE SEQUENCE</scope>
    <source>
        <strain evidence="9">CGMCC 1.15725</strain>
    </source>
</reference>
<dbReference type="RefSeq" id="WP_189042206.1">
    <property type="nucleotide sequence ID" value="NZ_BMJQ01000001.1"/>
</dbReference>
<keyword evidence="2" id="KW-0813">Transport</keyword>
<evidence type="ECO:0000256" key="6">
    <source>
        <dbReference type="ARBA" id="ARBA00023136"/>
    </source>
</evidence>
<organism evidence="9 10">
    <name type="scientific">Aliidongia dinghuensis</name>
    <dbReference type="NCBI Taxonomy" id="1867774"/>
    <lineage>
        <taxon>Bacteria</taxon>
        <taxon>Pseudomonadati</taxon>
        <taxon>Pseudomonadota</taxon>
        <taxon>Alphaproteobacteria</taxon>
        <taxon>Rhodospirillales</taxon>
        <taxon>Dongiaceae</taxon>
        <taxon>Aliidongia</taxon>
    </lineage>
</organism>
<evidence type="ECO:0000256" key="1">
    <source>
        <dbReference type="ARBA" id="ARBA00004651"/>
    </source>
</evidence>
<keyword evidence="6 8" id="KW-0472">Membrane</keyword>
<keyword evidence="4 8" id="KW-0812">Transmembrane</keyword>
<evidence type="ECO:0000313" key="9">
    <source>
        <dbReference type="EMBL" id="GGF02998.1"/>
    </source>
</evidence>
<gene>
    <name evidence="9" type="ORF">GCM10011611_05640</name>
</gene>
<protein>
    <submittedName>
        <fullName evidence="9">FUSC family protein</fullName>
    </submittedName>
</protein>
<sequence length="383" mass="40952">MGDRWGQLVGWLKAHPTEFRLGLRMLVAGMAAFFVADVLLNLPQSYWAVLTAVIIMQASLGGALKASVDRIVGTILGALWGVIVGFIVPHGGSWLLATTMLATLAPLSLLVAFRPAYRIAPATAIIVLLGSSSQEAGPFLPALHRVLEIIIGSLVGLAVALLVLPARAHRLLADQSSTVLSVLAEQIGELPPRLAGRADAAAWQRIADRRRKAQEKAETLADEAKRERRNRLADTPDPEPLTRTLRRLGIDMAQIGRATNEPWDTSLGDASLAERLAVPVANVATATGTFLTDCGRSLTTRRPPPSSEALSDAIDRYAEAVATLRREGLTRPLAGPAIERLFGLGFALDQLRRDAEDLAERIAELAPPSEPEMPADEAAPAAQ</sequence>
<dbReference type="AlphaFoldDB" id="A0A8J2YQ18"/>
<evidence type="ECO:0000313" key="10">
    <source>
        <dbReference type="Proteomes" id="UP000646365"/>
    </source>
</evidence>
<feature type="transmembrane region" description="Helical" evidence="8">
    <location>
        <begin position="146"/>
        <end position="164"/>
    </location>
</feature>
<feature type="transmembrane region" description="Helical" evidence="8">
    <location>
        <begin position="21"/>
        <end position="40"/>
    </location>
</feature>
<proteinExistence type="predicted"/>
<dbReference type="InterPro" id="IPR006726">
    <property type="entry name" value="PHBA_efflux_AaeB/fusaric-R"/>
</dbReference>
<evidence type="ECO:0000256" key="7">
    <source>
        <dbReference type="SAM" id="MobiDB-lite"/>
    </source>
</evidence>
<dbReference type="Pfam" id="PF04632">
    <property type="entry name" value="FUSC"/>
    <property type="match status" value="1"/>
</dbReference>
<reference evidence="9" key="1">
    <citation type="journal article" date="2014" name="Int. J. Syst. Evol. Microbiol.">
        <title>Complete genome sequence of Corynebacterium casei LMG S-19264T (=DSM 44701T), isolated from a smear-ripened cheese.</title>
        <authorList>
            <consortium name="US DOE Joint Genome Institute (JGI-PGF)"/>
            <person name="Walter F."/>
            <person name="Albersmeier A."/>
            <person name="Kalinowski J."/>
            <person name="Ruckert C."/>
        </authorList>
    </citation>
    <scope>NUCLEOTIDE SEQUENCE</scope>
    <source>
        <strain evidence="9">CGMCC 1.15725</strain>
    </source>
</reference>
<evidence type="ECO:0000256" key="2">
    <source>
        <dbReference type="ARBA" id="ARBA00022448"/>
    </source>
</evidence>
<evidence type="ECO:0000256" key="5">
    <source>
        <dbReference type="ARBA" id="ARBA00022989"/>
    </source>
</evidence>
<keyword evidence="3" id="KW-1003">Cell membrane</keyword>
<feature type="transmembrane region" description="Helical" evidence="8">
    <location>
        <begin position="94"/>
        <end position="113"/>
    </location>
</feature>
<evidence type="ECO:0000256" key="8">
    <source>
        <dbReference type="SAM" id="Phobius"/>
    </source>
</evidence>
<dbReference type="EMBL" id="BMJQ01000001">
    <property type="protein sequence ID" value="GGF02998.1"/>
    <property type="molecule type" value="Genomic_DNA"/>
</dbReference>
<dbReference type="PANTHER" id="PTHR30509">
    <property type="entry name" value="P-HYDROXYBENZOIC ACID EFFLUX PUMP SUBUNIT-RELATED"/>
    <property type="match status" value="1"/>
</dbReference>
<evidence type="ECO:0000256" key="3">
    <source>
        <dbReference type="ARBA" id="ARBA00022475"/>
    </source>
</evidence>
<keyword evidence="10" id="KW-1185">Reference proteome</keyword>
<keyword evidence="5 8" id="KW-1133">Transmembrane helix</keyword>
<dbReference type="GO" id="GO:0005886">
    <property type="term" value="C:plasma membrane"/>
    <property type="evidence" value="ECO:0007669"/>
    <property type="project" value="UniProtKB-SubCell"/>
</dbReference>
<evidence type="ECO:0000256" key="4">
    <source>
        <dbReference type="ARBA" id="ARBA00022692"/>
    </source>
</evidence>
<feature type="region of interest" description="Disordered" evidence="7">
    <location>
        <begin position="214"/>
        <end position="241"/>
    </location>
</feature>